<evidence type="ECO:0000256" key="7">
    <source>
        <dbReference type="ARBA" id="ARBA00022777"/>
    </source>
</evidence>
<evidence type="ECO:0000256" key="3">
    <source>
        <dbReference type="ARBA" id="ARBA00022553"/>
    </source>
</evidence>
<dbReference type="InterPro" id="IPR002575">
    <property type="entry name" value="Aminoglycoside_PTrfase"/>
</dbReference>
<accession>A0ABT0EAQ4</accession>
<evidence type="ECO:0000313" key="13">
    <source>
        <dbReference type="EMBL" id="MCK0538679.1"/>
    </source>
</evidence>
<dbReference type="PANTHER" id="PTHR39573:SF1">
    <property type="entry name" value="STRESS RESPONSE KINASE A"/>
    <property type="match status" value="1"/>
</dbReference>
<dbReference type="EMBL" id="JALKII010000011">
    <property type="protein sequence ID" value="MCK0538679.1"/>
    <property type="molecule type" value="Genomic_DNA"/>
</dbReference>
<dbReference type="Gene3D" id="1.10.510.10">
    <property type="entry name" value="Transferase(Phosphotransferase) domain 1"/>
    <property type="match status" value="1"/>
</dbReference>
<gene>
    <name evidence="11" type="primary">srkA</name>
    <name evidence="13" type="ORF">MU846_13270</name>
</gene>
<feature type="active site" evidence="11">
    <location>
        <position position="219"/>
    </location>
</feature>
<keyword evidence="8 11" id="KW-0067">ATP-binding</keyword>
<dbReference type="Proteomes" id="UP001165524">
    <property type="component" value="Unassembled WGS sequence"/>
</dbReference>
<evidence type="ECO:0000256" key="2">
    <source>
        <dbReference type="ARBA" id="ARBA00022527"/>
    </source>
</evidence>
<dbReference type="Gene3D" id="3.30.200.70">
    <property type="match status" value="1"/>
</dbReference>
<keyword evidence="1 11" id="KW-0963">Cytoplasm</keyword>
<comment type="function">
    <text evidence="11">A protein kinase that phosphorylates Ser and Thr residues. Probably acts to suppress the effects of stress linked to accumulation of reactive oxygen species. Probably involved in the extracytoplasmic stress response.</text>
</comment>
<comment type="cofactor">
    <cofactor evidence="11">
        <name>Mg(2+)</name>
        <dbReference type="ChEBI" id="CHEBI:18420"/>
    </cofactor>
</comment>
<feature type="binding site" evidence="11">
    <location>
        <position position="219"/>
    </location>
    <ligand>
        <name>Mg(2+)</name>
        <dbReference type="ChEBI" id="CHEBI:18420"/>
    </ligand>
</feature>
<dbReference type="InterPro" id="IPR011009">
    <property type="entry name" value="Kinase-like_dom_sf"/>
</dbReference>
<proteinExistence type="inferred from homology"/>
<evidence type="ECO:0000256" key="4">
    <source>
        <dbReference type="ARBA" id="ARBA00022679"/>
    </source>
</evidence>
<evidence type="ECO:0000256" key="5">
    <source>
        <dbReference type="ARBA" id="ARBA00022723"/>
    </source>
</evidence>
<dbReference type="EC" id="2.7.11.1" evidence="11"/>
<keyword evidence="10 11" id="KW-0346">Stress response</keyword>
<dbReference type="GO" id="GO:0004674">
    <property type="term" value="F:protein serine/threonine kinase activity"/>
    <property type="evidence" value="ECO:0007669"/>
    <property type="project" value="UniProtKB-KW"/>
</dbReference>
<keyword evidence="3 11" id="KW-0597">Phosphoprotein</keyword>
<evidence type="ECO:0000256" key="9">
    <source>
        <dbReference type="ARBA" id="ARBA00022842"/>
    </source>
</evidence>
<comment type="catalytic activity">
    <reaction evidence="11">
        <text>L-threonyl-[protein] + ATP = O-phospho-L-threonyl-[protein] + ADP + H(+)</text>
        <dbReference type="Rhea" id="RHEA:46608"/>
        <dbReference type="Rhea" id="RHEA-COMP:11060"/>
        <dbReference type="Rhea" id="RHEA-COMP:11605"/>
        <dbReference type="ChEBI" id="CHEBI:15378"/>
        <dbReference type="ChEBI" id="CHEBI:30013"/>
        <dbReference type="ChEBI" id="CHEBI:30616"/>
        <dbReference type="ChEBI" id="CHEBI:61977"/>
        <dbReference type="ChEBI" id="CHEBI:456216"/>
        <dbReference type="EC" id="2.7.11.1"/>
    </reaction>
</comment>
<comment type="caution">
    <text evidence="13">The sequence shown here is derived from an EMBL/GenBank/DDBJ whole genome shotgun (WGS) entry which is preliminary data.</text>
</comment>
<feature type="binding site" evidence="11">
    <location>
        <position position="207"/>
    </location>
    <ligand>
        <name>Mg(2+)</name>
        <dbReference type="ChEBI" id="CHEBI:18420"/>
    </ligand>
</feature>
<keyword evidence="6 11" id="KW-0547">Nucleotide-binding</keyword>
<sequence>MNSRHPFDDLTPDLLLDAVESCGFLSDGRMLALNSYENRVYQVGLEDQAPIIAKFYRPARWSDAQIQEEHDFCFELAEHELPVVAPLRNEAGQSLFQYGNFRFALYPRKGGHAPELSNPDHLLVLGRLLGRMHNIGAIRPFQHRPTLTSQQFGHEAAAYVSEHFVPADLKPAYDSLARDLLQAVDDAIASAGAVTYLRVHGDCHVGNLLWRDDAPHFVDLDDARMAPAVQDIWMLLSGERNQQARLLAEILEGYTEFRDFHNAELRLIDALRTLRMLHFSAWIARRWDDPAFPRAFPWFDSPRYWGEQILALRMQMAELNEVPLVRY</sequence>
<evidence type="ECO:0000256" key="11">
    <source>
        <dbReference type="HAMAP-Rule" id="MF_01497"/>
    </source>
</evidence>
<evidence type="ECO:0000256" key="10">
    <source>
        <dbReference type="ARBA" id="ARBA00023016"/>
    </source>
</evidence>
<keyword evidence="9 11" id="KW-0460">Magnesium</keyword>
<evidence type="ECO:0000256" key="1">
    <source>
        <dbReference type="ARBA" id="ARBA00022490"/>
    </source>
</evidence>
<dbReference type="HAMAP" id="MF_01497">
    <property type="entry name" value="SrkA_kinase"/>
    <property type="match status" value="1"/>
</dbReference>
<comment type="subunit">
    <text evidence="11">Monomer.</text>
</comment>
<keyword evidence="4 11" id="KW-0808">Transferase</keyword>
<name>A0ABT0EAQ4_9GAMM</name>
<keyword evidence="14" id="KW-1185">Reference proteome</keyword>
<dbReference type="Pfam" id="PF01636">
    <property type="entry name" value="APH"/>
    <property type="match status" value="1"/>
</dbReference>
<evidence type="ECO:0000313" key="14">
    <source>
        <dbReference type="Proteomes" id="UP001165524"/>
    </source>
</evidence>
<dbReference type="RefSeq" id="WP_246953527.1">
    <property type="nucleotide sequence ID" value="NZ_JALKII010000011.1"/>
</dbReference>
<dbReference type="Gene3D" id="1.20.1270.170">
    <property type="match status" value="1"/>
</dbReference>
<comment type="catalytic activity">
    <reaction evidence="11">
        <text>L-seryl-[protein] + ATP = O-phospho-L-seryl-[protein] + ADP + H(+)</text>
        <dbReference type="Rhea" id="RHEA:17989"/>
        <dbReference type="Rhea" id="RHEA-COMP:9863"/>
        <dbReference type="Rhea" id="RHEA-COMP:11604"/>
        <dbReference type="ChEBI" id="CHEBI:15378"/>
        <dbReference type="ChEBI" id="CHEBI:29999"/>
        <dbReference type="ChEBI" id="CHEBI:30616"/>
        <dbReference type="ChEBI" id="CHEBI:83421"/>
        <dbReference type="ChEBI" id="CHEBI:456216"/>
        <dbReference type="EC" id="2.7.11.1"/>
    </reaction>
</comment>
<feature type="domain" description="Aminoglycoside phosphotransferase" evidence="12">
    <location>
        <begin position="35"/>
        <end position="259"/>
    </location>
</feature>
<evidence type="ECO:0000259" key="12">
    <source>
        <dbReference type="Pfam" id="PF01636"/>
    </source>
</evidence>
<keyword evidence="5 11" id="KW-0479">Metal-binding</keyword>
<evidence type="ECO:0000256" key="6">
    <source>
        <dbReference type="ARBA" id="ARBA00022741"/>
    </source>
</evidence>
<comment type="subcellular location">
    <subcellularLocation>
        <location evidence="11">Cytoplasm</location>
    </subcellularLocation>
</comment>
<reference evidence="13" key="1">
    <citation type="submission" date="2022-04" db="EMBL/GenBank/DDBJ databases">
        <title>Alcanivorax sp. CY1518 draft genome sequence.</title>
        <authorList>
            <person name="Zhao G."/>
            <person name="An M."/>
        </authorList>
    </citation>
    <scope>NUCLEOTIDE SEQUENCE</scope>
    <source>
        <strain evidence="13">CY1518</strain>
    </source>
</reference>
<dbReference type="NCBIfam" id="NF008738">
    <property type="entry name" value="PRK11768.1"/>
    <property type="match status" value="1"/>
</dbReference>
<dbReference type="PANTHER" id="PTHR39573">
    <property type="entry name" value="STRESS RESPONSE KINASE A"/>
    <property type="match status" value="1"/>
</dbReference>
<keyword evidence="7 11" id="KW-0418">Kinase</keyword>
<dbReference type="SUPFAM" id="SSF56112">
    <property type="entry name" value="Protein kinase-like (PK-like)"/>
    <property type="match status" value="1"/>
</dbReference>
<feature type="site" description="ATP" evidence="11">
    <location>
        <position position="35"/>
    </location>
</feature>
<feature type="active site" description="Proton acceptor" evidence="11">
    <location>
        <position position="202"/>
    </location>
</feature>
<protein>
    <recommendedName>
        <fullName evidence="11">Stress response kinase A</fullName>
        <ecNumber evidence="11">2.7.11.1</ecNumber>
    </recommendedName>
    <alternativeName>
        <fullName evidence="11">Serine/threonine-protein kinase SrkA</fullName>
    </alternativeName>
</protein>
<comment type="similarity">
    <text evidence="11">Belongs to the SrkA/RdoA protein kinase family.</text>
</comment>
<organism evidence="13 14">
    <name type="scientific">Alcanivorax quisquiliarum</name>
    <dbReference type="NCBI Taxonomy" id="2933565"/>
    <lineage>
        <taxon>Bacteria</taxon>
        <taxon>Pseudomonadati</taxon>
        <taxon>Pseudomonadota</taxon>
        <taxon>Gammaproteobacteria</taxon>
        <taxon>Oceanospirillales</taxon>
        <taxon>Alcanivoracaceae</taxon>
        <taxon>Alcanivorax</taxon>
    </lineage>
</organism>
<evidence type="ECO:0000256" key="8">
    <source>
        <dbReference type="ARBA" id="ARBA00022840"/>
    </source>
</evidence>
<keyword evidence="2 11" id="KW-0723">Serine/threonine-protein kinase</keyword>
<dbReference type="InterPro" id="IPR032882">
    <property type="entry name" value="SrkA/RdoA"/>
</dbReference>